<reference evidence="2" key="2">
    <citation type="submission" date="2009-11" db="EMBL/GenBank/DDBJ databases">
        <title>The Genome Sequence of Allomyces macrogynus strain ATCC 38327.</title>
        <authorList>
            <consortium name="The Broad Institute Genome Sequencing Platform"/>
            <person name="Russ C."/>
            <person name="Cuomo C."/>
            <person name="Shea T."/>
            <person name="Young S.K."/>
            <person name="Zeng Q."/>
            <person name="Koehrsen M."/>
            <person name="Haas B."/>
            <person name="Borodovsky M."/>
            <person name="Guigo R."/>
            <person name="Alvarado L."/>
            <person name="Berlin A."/>
            <person name="Borenstein D."/>
            <person name="Chen Z."/>
            <person name="Engels R."/>
            <person name="Freedman E."/>
            <person name="Gellesch M."/>
            <person name="Goldberg J."/>
            <person name="Griggs A."/>
            <person name="Gujja S."/>
            <person name="Heiman D."/>
            <person name="Hepburn T."/>
            <person name="Howarth C."/>
            <person name="Jen D."/>
            <person name="Larson L."/>
            <person name="Lewis B."/>
            <person name="Mehta T."/>
            <person name="Park D."/>
            <person name="Pearson M."/>
            <person name="Roberts A."/>
            <person name="Saif S."/>
            <person name="Shenoy N."/>
            <person name="Sisk P."/>
            <person name="Stolte C."/>
            <person name="Sykes S."/>
            <person name="Walk T."/>
            <person name="White J."/>
            <person name="Yandava C."/>
            <person name="Burger G."/>
            <person name="Gray M.W."/>
            <person name="Holland P.W.H."/>
            <person name="King N."/>
            <person name="Lang F.B.F."/>
            <person name="Roger A.J."/>
            <person name="Ruiz-Trillo I."/>
            <person name="Lander E."/>
            <person name="Nusbaum C."/>
        </authorList>
    </citation>
    <scope>NUCLEOTIDE SEQUENCE [LARGE SCALE GENOMIC DNA]</scope>
    <source>
        <strain evidence="2">ATCC 38327</strain>
    </source>
</reference>
<dbReference type="OrthoDB" id="10521650at2759"/>
<evidence type="ECO:0000313" key="2">
    <source>
        <dbReference type="Proteomes" id="UP000054350"/>
    </source>
</evidence>
<accession>A0A0L0S1E5</accession>
<reference evidence="1 2" key="1">
    <citation type="submission" date="2009-11" db="EMBL/GenBank/DDBJ databases">
        <title>Annotation of Allomyces macrogynus ATCC 38327.</title>
        <authorList>
            <consortium name="The Broad Institute Genome Sequencing Platform"/>
            <person name="Russ C."/>
            <person name="Cuomo C."/>
            <person name="Burger G."/>
            <person name="Gray M.W."/>
            <person name="Holland P.W.H."/>
            <person name="King N."/>
            <person name="Lang F.B.F."/>
            <person name="Roger A.J."/>
            <person name="Ruiz-Trillo I."/>
            <person name="Young S.K."/>
            <person name="Zeng Q."/>
            <person name="Gargeya S."/>
            <person name="Fitzgerald M."/>
            <person name="Haas B."/>
            <person name="Abouelleil A."/>
            <person name="Alvarado L."/>
            <person name="Arachchi H.M."/>
            <person name="Berlin A."/>
            <person name="Chapman S.B."/>
            <person name="Gearin G."/>
            <person name="Goldberg J."/>
            <person name="Griggs A."/>
            <person name="Gujja S."/>
            <person name="Hansen M."/>
            <person name="Heiman D."/>
            <person name="Howarth C."/>
            <person name="Larimer J."/>
            <person name="Lui A."/>
            <person name="MacDonald P.J.P."/>
            <person name="McCowen C."/>
            <person name="Montmayeur A."/>
            <person name="Murphy C."/>
            <person name="Neiman D."/>
            <person name="Pearson M."/>
            <person name="Priest M."/>
            <person name="Roberts A."/>
            <person name="Saif S."/>
            <person name="Shea T."/>
            <person name="Sisk P."/>
            <person name="Stolte C."/>
            <person name="Sykes S."/>
            <person name="Wortman J."/>
            <person name="Nusbaum C."/>
            <person name="Birren B."/>
        </authorList>
    </citation>
    <scope>NUCLEOTIDE SEQUENCE [LARGE SCALE GENOMIC DNA]</scope>
    <source>
        <strain evidence="1 2">ATCC 38327</strain>
    </source>
</reference>
<dbReference type="EMBL" id="GG745330">
    <property type="protein sequence ID" value="KNE56230.1"/>
    <property type="molecule type" value="Genomic_DNA"/>
</dbReference>
<dbReference type="Proteomes" id="UP000054350">
    <property type="component" value="Unassembled WGS sequence"/>
</dbReference>
<dbReference type="VEuPathDB" id="FungiDB:AMAG_17883"/>
<keyword evidence="2" id="KW-1185">Reference proteome</keyword>
<dbReference type="AlphaFoldDB" id="A0A0L0S1E5"/>
<organism evidence="1 2">
    <name type="scientific">Allomyces macrogynus (strain ATCC 38327)</name>
    <name type="common">Allomyces javanicus var. macrogynus</name>
    <dbReference type="NCBI Taxonomy" id="578462"/>
    <lineage>
        <taxon>Eukaryota</taxon>
        <taxon>Fungi</taxon>
        <taxon>Fungi incertae sedis</taxon>
        <taxon>Blastocladiomycota</taxon>
        <taxon>Blastocladiomycetes</taxon>
        <taxon>Blastocladiales</taxon>
        <taxon>Blastocladiaceae</taxon>
        <taxon>Allomyces</taxon>
    </lineage>
</organism>
<proteinExistence type="predicted"/>
<gene>
    <name evidence="1" type="ORF">AMAG_17883</name>
</gene>
<evidence type="ECO:0000313" key="1">
    <source>
        <dbReference type="EMBL" id="KNE56230.1"/>
    </source>
</evidence>
<name>A0A0L0S1E5_ALLM3</name>
<protein>
    <submittedName>
        <fullName evidence="1">Uncharacterized protein</fullName>
    </submittedName>
</protein>
<sequence>MRVFAGLSTIQQVVSECDAWVEAAFPDTHHWCGKTRNSLWVDERSDKQARYLRDLGFLTVSDGLAPVVHGMDLPQRRKIDLARMTMSRAMKWIARLLDGSVHDSGQDRIDDEGQKRPRKVDVVVASTQAGKTHGPESLDSAYGRAPAVSDGCNSKIF</sequence>